<dbReference type="EMBL" id="BAAASE010000008">
    <property type="protein sequence ID" value="GAA2413847.1"/>
    <property type="molecule type" value="Genomic_DNA"/>
</dbReference>
<dbReference type="SUPFAM" id="SSF48452">
    <property type="entry name" value="TPR-like"/>
    <property type="match status" value="2"/>
</dbReference>
<keyword evidence="2" id="KW-1185">Reference proteome</keyword>
<accession>A0ABP5W0G4</accession>
<name>A0ABP5W0G4_9ACTN</name>
<gene>
    <name evidence="1" type="ORF">GCM10010255_59420</name>
</gene>
<dbReference type="Proteomes" id="UP001499986">
    <property type="component" value="Unassembled WGS sequence"/>
</dbReference>
<evidence type="ECO:0008006" key="3">
    <source>
        <dbReference type="Google" id="ProtNLM"/>
    </source>
</evidence>
<dbReference type="Pfam" id="PF13374">
    <property type="entry name" value="TPR_10"/>
    <property type="match status" value="1"/>
</dbReference>
<organism evidence="1 2">
    <name type="scientific">Streptomyces coeruleofuscus</name>
    <dbReference type="NCBI Taxonomy" id="66879"/>
    <lineage>
        <taxon>Bacteria</taxon>
        <taxon>Bacillati</taxon>
        <taxon>Actinomycetota</taxon>
        <taxon>Actinomycetes</taxon>
        <taxon>Kitasatosporales</taxon>
        <taxon>Streptomycetaceae</taxon>
        <taxon>Streptomyces</taxon>
    </lineage>
</organism>
<evidence type="ECO:0000313" key="2">
    <source>
        <dbReference type="Proteomes" id="UP001499986"/>
    </source>
</evidence>
<protein>
    <recommendedName>
        <fullName evidence="3">Tetratricopeptide repeat protein</fullName>
    </recommendedName>
</protein>
<sequence length="257" mass="27246">MAQAIALYEAGRYSEAEAEARAVAAARPRLRDDVHAPLALGIAALATGAQGRHAEAVTAYDALVPVFGRVFGAEHPQTLKLRSDRAQELSALARYTECEAECAAVAQAATRGTGPEMPRITAAARNGLIYALNAQGRHPEAETLAREALAAHRAPDRFGLVLRLGLARSLQGQARHEEALAEAERAGELRRGLPEAQRRPEAGAVELALATALQGLSRGTEARTRAVAALDACLSAFGPHHYRTSEARALLDRIDSA</sequence>
<evidence type="ECO:0000313" key="1">
    <source>
        <dbReference type="EMBL" id="GAA2413847.1"/>
    </source>
</evidence>
<reference evidence="2" key="1">
    <citation type="journal article" date="2019" name="Int. J. Syst. Evol. Microbiol.">
        <title>The Global Catalogue of Microorganisms (GCM) 10K type strain sequencing project: providing services to taxonomists for standard genome sequencing and annotation.</title>
        <authorList>
            <consortium name="The Broad Institute Genomics Platform"/>
            <consortium name="The Broad Institute Genome Sequencing Center for Infectious Disease"/>
            <person name="Wu L."/>
            <person name="Ma J."/>
        </authorList>
    </citation>
    <scope>NUCLEOTIDE SEQUENCE [LARGE SCALE GENOMIC DNA]</scope>
    <source>
        <strain evidence="2">JCM 4358</strain>
    </source>
</reference>
<proteinExistence type="predicted"/>
<dbReference type="Gene3D" id="1.25.40.10">
    <property type="entry name" value="Tetratricopeptide repeat domain"/>
    <property type="match status" value="1"/>
</dbReference>
<comment type="caution">
    <text evidence="1">The sequence shown here is derived from an EMBL/GenBank/DDBJ whole genome shotgun (WGS) entry which is preliminary data.</text>
</comment>
<dbReference type="InterPro" id="IPR011990">
    <property type="entry name" value="TPR-like_helical_dom_sf"/>
</dbReference>